<dbReference type="Proteomes" id="UP001454036">
    <property type="component" value="Unassembled WGS sequence"/>
</dbReference>
<gene>
    <name evidence="2" type="ORF">LIER_17860</name>
</gene>
<protein>
    <submittedName>
        <fullName evidence="2">Uncharacterized protein</fullName>
    </submittedName>
</protein>
<sequence length="156" mass="17817">MALGSMSDVNEETPIAEDSTIPRKKHPKWTIEENLVLLKWQAVRDQPRFASQERGNTGSGSSGSNRAYESDVGKGIALEVVNEEKEKVLTIFKQYKEKESKRLDKIATQSKETLNVMKEKTPAKKMKMWMKLSAQEHLDDRSKQLFEMLGLELFGE</sequence>
<evidence type="ECO:0000313" key="3">
    <source>
        <dbReference type="Proteomes" id="UP001454036"/>
    </source>
</evidence>
<dbReference type="AlphaFoldDB" id="A0AAV3QC40"/>
<comment type="caution">
    <text evidence="2">The sequence shown here is derived from an EMBL/GenBank/DDBJ whole genome shotgun (WGS) entry which is preliminary data.</text>
</comment>
<evidence type="ECO:0000313" key="2">
    <source>
        <dbReference type="EMBL" id="GAA0161579.1"/>
    </source>
</evidence>
<reference evidence="2 3" key="1">
    <citation type="submission" date="2024-01" db="EMBL/GenBank/DDBJ databases">
        <title>The complete chloroplast genome sequence of Lithospermum erythrorhizon: insights into the phylogenetic relationship among Boraginaceae species and the maternal lineages of purple gromwells.</title>
        <authorList>
            <person name="Okada T."/>
            <person name="Watanabe K."/>
        </authorList>
    </citation>
    <scope>NUCLEOTIDE SEQUENCE [LARGE SCALE GENOMIC DNA]</scope>
</reference>
<evidence type="ECO:0000256" key="1">
    <source>
        <dbReference type="SAM" id="MobiDB-lite"/>
    </source>
</evidence>
<name>A0AAV3QC40_LITER</name>
<keyword evidence="3" id="KW-1185">Reference proteome</keyword>
<feature type="region of interest" description="Disordered" evidence="1">
    <location>
        <begin position="48"/>
        <end position="69"/>
    </location>
</feature>
<feature type="region of interest" description="Disordered" evidence="1">
    <location>
        <begin position="1"/>
        <end position="26"/>
    </location>
</feature>
<proteinExistence type="predicted"/>
<organism evidence="2 3">
    <name type="scientific">Lithospermum erythrorhizon</name>
    <name type="common">Purple gromwell</name>
    <name type="synonym">Lithospermum officinale var. erythrorhizon</name>
    <dbReference type="NCBI Taxonomy" id="34254"/>
    <lineage>
        <taxon>Eukaryota</taxon>
        <taxon>Viridiplantae</taxon>
        <taxon>Streptophyta</taxon>
        <taxon>Embryophyta</taxon>
        <taxon>Tracheophyta</taxon>
        <taxon>Spermatophyta</taxon>
        <taxon>Magnoliopsida</taxon>
        <taxon>eudicotyledons</taxon>
        <taxon>Gunneridae</taxon>
        <taxon>Pentapetalae</taxon>
        <taxon>asterids</taxon>
        <taxon>lamiids</taxon>
        <taxon>Boraginales</taxon>
        <taxon>Boraginaceae</taxon>
        <taxon>Boraginoideae</taxon>
        <taxon>Lithospermeae</taxon>
        <taxon>Lithospermum</taxon>
    </lineage>
</organism>
<dbReference type="EMBL" id="BAABME010004218">
    <property type="protein sequence ID" value="GAA0161579.1"/>
    <property type="molecule type" value="Genomic_DNA"/>
</dbReference>
<accession>A0AAV3QC40</accession>